<dbReference type="EMBL" id="BLET01001079">
    <property type="protein sequence ID" value="GET94179.1"/>
    <property type="molecule type" value="Genomic_DNA"/>
</dbReference>
<sequence length="51" mass="5996">MVKNQTIFKVYLNEILHIPSVFVSDEFRNTVLESDLKGFEFITVWDSEANM</sequence>
<protein>
    <submittedName>
        <fullName evidence="1">Uncharacterized protein</fullName>
    </submittedName>
</protein>
<dbReference type="AlphaFoldDB" id="A0A640L2Z5"/>
<proteinExistence type="predicted"/>
<organism evidence="1">
    <name type="scientific">Bacillus anthracis</name>
    <name type="common">anthrax bacterium</name>
    <dbReference type="NCBI Taxonomy" id="1392"/>
    <lineage>
        <taxon>Bacteria</taxon>
        <taxon>Bacillati</taxon>
        <taxon>Bacillota</taxon>
        <taxon>Bacilli</taxon>
        <taxon>Bacillales</taxon>
        <taxon>Bacillaceae</taxon>
        <taxon>Bacillus</taxon>
        <taxon>Bacillus cereus group</taxon>
    </lineage>
</organism>
<reference evidence="1" key="1">
    <citation type="submission" date="2019-12" db="EMBL/GenBank/DDBJ databases">
        <title>Epidemiological and comparative genomic analysis of Bacillus anthracis isolated from northern Vietnam.</title>
        <authorList>
            <person name="Hoang T.T.H."/>
            <person name="Dang D.A."/>
            <person name="Pham M.H."/>
            <person name="Luong M.H."/>
            <person name="Tran N.D."/>
            <person name="Nguyen T.H."/>
            <person name="Nguyen T.T."/>
            <person name="Inoue S."/>
            <person name="Morikawa S."/>
            <person name="Okutani A."/>
        </authorList>
    </citation>
    <scope>NUCLEOTIDE SEQUENCE</scope>
    <source>
        <strain evidence="1">TuanDB</strain>
    </source>
</reference>
<comment type="caution">
    <text evidence="1">The sequence shown here is derived from an EMBL/GenBank/DDBJ whole genome shotgun (WGS) entry which is preliminary data.</text>
</comment>
<name>A0A640L2Z5_BACAN</name>
<accession>A0A640L2Z5</accession>
<evidence type="ECO:0000313" key="1">
    <source>
        <dbReference type="EMBL" id="GET94179.1"/>
    </source>
</evidence>
<gene>
    <name evidence="1" type="ORF">TuanDB_46130</name>
</gene>